<keyword evidence="5 13" id="KW-0349">Heme</keyword>
<dbReference type="PROSITE" id="PS00086">
    <property type="entry name" value="CYTOCHROME_P450"/>
    <property type="match status" value="1"/>
</dbReference>
<dbReference type="PANTHER" id="PTHR24291">
    <property type="entry name" value="CYTOCHROME P450 FAMILY 4"/>
    <property type="match status" value="1"/>
</dbReference>
<dbReference type="SUPFAM" id="SSF48264">
    <property type="entry name" value="Cytochrome P450"/>
    <property type="match status" value="1"/>
</dbReference>
<dbReference type="Gene3D" id="1.10.630.10">
    <property type="entry name" value="Cytochrome P450"/>
    <property type="match status" value="1"/>
</dbReference>
<dbReference type="Pfam" id="PF00067">
    <property type="entry name" value="p450"/>
    <property type="match status" value="1"/>
</dbReference>
<evidence type="ECO:0000256" key="9">
    <source>
        <dbReference type="ARBA" id="ARBA00023002"/>
    </source>
</evidence>
<keyword evidence="7" id="KW-0256">Endoplasmic reticulum</keyword>
<dbReference type="InterPro" id="IPR017972">
    <property type="entry name" value="Cyt_P450_CS"/>
</dbReference>
<name>A0A6F8GYF6_LOCMI</name>
<evidence type="ECO:0000256" key="5">
    <source>
        <dbReference type="ARBA" id="ARBA00022617"/>
    </source>
</evidence>
<keyword evidence="11 14" id="KW-0503">Monooxygenase</keyword>
<evidence type="ECO:0000256" key="6">
    <source>
        <dbReference type="ARBA" id="ARBA00022723"/>
    </source>
</evidence>
<keyword evidence="10 13" id="KW-0408">Iron</keyword>
<dbReference type="PRINTS" id="PR00463">
    <property type="entry name" value="EP450I"/>
</dbReference>
<keyword evidence="12" id="KW-0472">Membrane</keyword>
<dbReference type="PRINTS" id="PR00385">
    <property type="entry name" value="P450"/>
</dbReference>
<dbReference type="InterPro" id="IPR001128">
    <property type="entry name" value="Cyt_P450"/>
</dbReference>
<protein>
    <submittedName>
        <fullName evidence="15">CYP450</fullName>
    </submittedName>
</protein>
<dbReference type="AlphaFoldDB" id="A0A6F8GYF6"/>
<dbReference type="PANTHER" id="PTHR24291:SF189">
    <property type="entry name" value="CYTOCHROME P450 4C3-RELATED"/>
    <property type="match status" value="1"/>
</dbReference>
<accession>A0A6F8GYF6</accession>
<reference evidence="15" key="1">
    <citation type="submission" date="2017-03" db="EMBL/GenBank/DDBJ databases">
        <authorList>
            <person name="Zhang X.Y."/>
            <person name="Li Y.H."/>
            <person name="Kang X.L."/>
            <person name="Wu H.H."/>
            <person name="Yu R.R."/>
            <person name="Guo Y.Q."/>
            <person name="Wang J.X."/>
            <person name="Zhang J.Z."/>
            <person name="Ma E.B."/>
        </authorList>
    </citation>
    <scope>NUCLEOTIDE SEQUENCE</scope>
    <source>
        <strain evidence="15">Locust strain-M14</strain>
    </source>
</reference>
<evidence type="ECO:0000256" key="3">
    <source>
        <dbReference type="ARBA" id="ARBA00004406"/>
    </source>
</evidence>
<dbReference type="InterPro" id="IPR002401">
    <property type="entry name" value="Cyt_P450_E_grp-I"/>
</dbReference>
<dbReference type="GO" id="GO:0004497">
    <property type="term" value="F:monooxygenase activity"/>
    <property type="evidence" value="ECO:0007669"/>
    <property type="project" value="UniProtKB-KW"/>
</dbReference>
<evidence type="ECO:0000313" key="15">
    <source>
        <dbReference type="EMBL" id="AVL92840.1"/>
    </source>
</evidence>
<evidence type="ECO:0000256" key="8">
    <source>
        <dbReference type="ARBA" id="ARBA00022848"/>
    </source>
</evidence>
<comment type="cofactor">
    <cofactor evidence="1 13">
        <name>heme</name>
        <dbReference type="ChEBI" id="CHEBI:30413"/>
    </cofactor>
</comment>
<proteinExistence type="evidence at transcript level"/>
<dbReference type="GO" id="GO:0020037">
    <property type="term" value="F:heme binding"/>
    <property type="evidence" value="ECO:0007669"/>
    <property type="project" value="InterPro"/>
</dbReference>
<sequence length="504" mass="58326">MIIYLVYFAVVVVFLLLLHEVVPYKFQSIRHHLMIDKIPGPKGIPILGNALQFNVPTEEFIPILKKLYDEYYPVYKIWFLGVSIVFIGDPDGVEKILSSQQHIVKSDDYLILEPWLCKGLLTSAGTKWHDRRKLLTPAFHFKILEDYVHVFNKNSKILVNKLAENASGSTVNIFKYMTNCTLDIICETAMGTTVDAQNGGQSEYVAAVKRMSELFQYRQLRFWVHRPLTFRFCPVYEEQNHVLNILHGFTERIITERKAEYKSRNSNVRKNLKSKRISLLDLLVEVADETGELTDLDIREEVDTFMFEGHDTTAASLTWTIFLIGLHPHVQDKIEEELQEIFGDSDREVKMEDLSAMKYLEQVIKESLRLYPSVPQFGRKIDVDIEIHGYKIPAGAHCIVMPLFMHLNPELYPEPYKFDPDRFTPDKVQGRHPFAYLPFSAGPRNCIGQKFALMEEKIVLSTILRNFRIQSLEKPENIKVTGELILRPKGGMEVKLTRKQRITS</sequence>
<comment type="similarity">
    <text evidence="4 14">Belongs to the cytochrome P450 family.</text>
</comment>
<feature type="binding site" description="axial binding residue" evidence="13">
    <location>
        <position position="446"/>
    </location>
    <ligand>
        <name>heme</name>
        <dbReference type="ChEBI" id="CHEBI:30413"/>
    </ligand>
    <ligandPart>
        <name>Fe</name>
        <dbReference type="ChEBI" id="CHEBI:18248"/>
    </ligandPart>
</feature>
<comment type="subcellular location">
    <subcellularLocation>
        <location evidence="3">Endoplasmic reticulum membrane</location>
        <topology evidence="3">Peripheral membrane protein</topology>
    </subcellularLocation>
    <subcellularLocation>
        <location evidence="2">Microsome membrane</location>
        <topology evidence="2">Peripheral membrane protein</topology>
    </subcellularLocation>
</comment>
<evidence type="ECO:0000256" key="10">
    <source>
        <dbReference type="ARBA" id="ARBA00023004"/>
    </source>
</evidence>
<evidence type="ECO:0000256" key="7">
    <source>
        <dbReference type="ARBA" id="ARBA00022824"/>
    </source>
</evidence>
<dbReference type="GO" id="GO:0016705">
    <property type="term" value="F:oxidoreductase activity, acting on paired donors, with incorporation or reduction of molecular oxygen"/>
    <property type="evidence" value="ECO:0007669"/>
    <property type="project" value="InterPro"/>
</dbReference>
<evidence type="ECO:0000256" key="4">
    <source>
        <dbReference type="ARBA" id="ARBA00010617"/>
    </source>
</evidence>
<evidence type="ECO:0000256" key="2">
    <source>
        <dbReference type="ARBA" id="ARBA00004174"/>
    </source>
</evidence>
<evidence type="ECO:0000256" key="13">
    <source>
        <dbReference type="PIRSR" id="PIRSR602401-1"/>
    </source>
</evidence>
<keyword evidence="6 13" id="KW-0479">Metal-binding</keyword>
<dbReference type="GO" id="GO:0005506">
    <property type="term" value="F:iron ion binding"/>
    <property type="evidence" value="ECO:0007669"/>
    <property type="project" value="InterPro"/>
</dbReference>
<dbReference type="InterPro" id="IPR050196">
    <property type="entry name" value="Cytochrome_P450_Monoox"/>
</dbReference>
<keyword evidence="8" id="KW-0492">Microsome</keyword>
<dbReference type="CDD" id="cd20628">
    <property type="entry name" value="CYP4"/>
    <property type="match status" value="1"/>
</dbReference>
<evidence type="ECO:0000256" key="14">
    <source>
        <dbReference type="RuleBase" id="RU000461"/>
    </source>
</evidence>
<reference evidence="15" key="2">
    <citation type="journal article" date="2020" name="Int. J. Biol. Macromol.">
        <title>Transcriptome analysis of antennal cytochrome P450s and their transcriptional responses to plant and locust volatiles in Locusta migratoria.</title>
        <authorList>
            <person name="Wu H."/>
            <person name="Liu Y."/>
            <person name="Shi X."/>
            <person name="Zhang X."/>
            <person name="Ye C."/>
            <person name="Zhu K.Y."/>
            <person name="Zhu F."/>
            <person name="Zhang J."/>
            <person name="Ma E."/>
        </authorList>
    </citation>
    <scope>NUCLEOTIDE SEQUENCE</scope>
    <source>
        <strain evidence="15">Locust strain-M14</strain>
    </source>
</reference>
<dbReference type="InterPro" id="IPR036396">
    <property type="entry name" value="Cyt_P450_sf"/>
</dbReference>
<organism evidence="15">
    <name type="scientific">Locusta migratoria</name>
    <name type="common">Migratory locust</name>
    <dbReference type="NCBI Taxonomy" id="7004"/>
    <lineage>
        <taxon>Eukaryota</taxon>
        <taxon>Metazoa</taxon>
        <taxon>Ecdysozoa</taxon>
        <taxon>Arthropoda</taxon>
        <taxon>Hexapoda</taxon>
        <taxon>Insecta</taxon>
        <taxon>Pterygota</taxon>
        <taxon>Neoptera</taxon>
        <taxon>Polyneoptera</taxon>
        <taxon>Orthoptera</taxon>
        <taxon>Caelifera</taxon>
        <taxon>Acrididea</taxon>
        <taxon>Acridomorpha</taxon>
        <taxon>Acridoidea</taxon>
        <taxon>Acrididae</taxon>
        <taxon>Oedipodinae</taxon>
        <taxon>Locusta</taxon>
    </lineage>
</organism>
<dbReference type="EMBL" id="KY852402">
    <property type="protein sequence ID" value="AVL92840.1"/>
    <property type="molecule type" value="mRNA"/>
</dbReference>
<evidence type="ECO:0000256" key="11">
    <source>
        <dbReference type="ARBA" id="ARBA00023033"/>
    </source>
</evidence>
<dbReference type="GO" id="GO:0005789">
    <property type="term" value="C:endoplasmic reticulum membrane"/>
    <property type="evidence" value="ECO:0007669"/>
    <property type="project" value="UniProtKB-SubCell"/>
</dbReference>
<evidence type="ECO:0000256" key="1">
    <source>
        <dbReference type="ARBA" id="ARBA00001971"/>
    </source>
</evidence>
<dbReference type="FunFam" id="1.10.630.10:FF:000182">
    <property type="entry name" value="Cytochrome P450 3A4"/>
    <property type="match status" value="1"/>
</dbReference>
<evidence type="ECO:0000256" key="12">
    <source>
        <dbReference type="ARBA" id="ARBA00023136"/>
    </source>
</evidence>
<keyword evidence="9 14" id="KW-0560">Oxidoreductase</keyword>